<evidence type="ECO:0000313" key="1">
    <source>
        <dbReference type="EMBL" id="KAK8884037.1"/>
    </source>
</evidence>
<evidence type="ECO:0000313" key="2">
    <source>
        <dbReference type="Proteomes" id="UP001470230"/>
    </source>
</evidence>
<proteinExistence type="predicted"/>
<sequence length="96" mass="11212">MTELREQFATDGMNKLKNELSRLISSKDNKTVNTLLHRNPNTWKFNTRELNEEIPCEDRHFTKRKGVMKCETRARGVVYTSRFPRGMAPHASTRTS</sequence>
<accession>A0ABR2JZA9</accession>
<dbReference type="EMBL" id="JAPFFF010000008">
    <property type="protein sequence ID" value="KAK8884037.1"/>
    <property type="molecule type" value="Genomic_DNA"/>
</dbReference>
<name>A0ABR2JZA9_9EUKA</name>
<keyword evidence="2" id="KW-1185">Reference proteome</keyword>
<organism evidence="1 2">
    <name type="scientific">Tritrichomonas musculus</name>
    <dbReference type="NCBI Taxonomy" id="1915356"/>
    <lineage>
        <taxon>Eukaryota</taxon>
        <taxon>Metamonada</taxon>
        <taxon>Parabasalia</taxon>
        <taxon>Tritrichomonadida</taxon>
        <taxon>Tritrichomonadidae</taxon>
        <taxon>Tritrichomonas</taxon>
    </lineage>
</organism>
<gene>
    <name evidence="1" type="ORF">M9Y10_043140</name>
</gene>
<protein>
    <submittedName>
        <fullName evidence="1">Uncharacterized protein</fullName>
    </submittedName>
</protein>
<reference evidence="1 2" key="1">
    <citation type="submission" date="2024-04" db="EMBL/GenBank/DDBJ databases">
        <title>Tritrichomonas musculus Genome.</title>
        <authorList>
            <person name="Alves-Ferreira E."/>
            <person name="Grigg M."/>
            <person name="Lorenzi H."/>
            <person name="Galac M."/>
        </authorList>
    </citation>
    <scope>NUCLEOTIDE SEQUENCE [LARGE SCALE GENOMIC DNA]</scope>
    <source>
        <strain evidence="1 2">EAF2021</strain>
    </source>
</reference>
<dbReference type="Proteomes" id="UP001470230">
    <property type="component" value="Unassembled WGS sequence"/>
</dbReference>
<comment type="caution">
    <text evidence="1">The sequence shown here is derived from an EMBL/GenBank/DDBJ whole genome shotgun (WGS) entry which is preliminary data.</text>
</comment>